<protein>
    <recommendedName>
        <fullName evidence="7">NF-kappa-B inhibitor-interacting Ras-like protein</fullName>
    </recommendedName>
</protein>
<dbReference type="NCBIfam" id="TIGR00231">
    <property type="entry name" value="small_GTP"/>
    <property type="match status" value="1"/>
</dbReference>
<evidence type="ECO:0000313" key="5">
    <source>
        <dbReference type="EMBL" id="KAK7469843.1"/>
    </source>
</evidence>
<keyword evidence="2" id="KW-0547">Nucleotide-binding</keyword>
<sequence length="173" mass="19153">MGKISKILLCGHAGVGKSAIIEQLLYGNHVVESPSHSTIEDIYTAVIETDRGVKEKVRIFDTGAAAVVEGSDSDVPKHYLNFPDGFILVYDVHMIVIGNKSELTERRQVQFDTALAWATKEKLRHWEVSVANRKSLVEPFVWLTSKITQPPSKTTFLPGRKTKSASSNNLDTS</sequence>
<dbReference type="SMART" id="SM00173">
    <property type="entry name" value="RAS"/>
    <property type="match status" value="1"/>
</dbReference>
<keyword evidence="3" id="KW-0342">GTP-binding</keyword>
<dbReference type="Pfam" id="PF00071">
    <property type="entry name" value="Ras"/>
    <property type="match status" value="1"/>
</dbReference>
<evidence type="ECO:0008006" key="7">
    <source>
        <dbReference type="Google" id="ProtNLM"/>
    </source>
</evidence>
<comment type="caution">
    <text evidence="5">The sequence shown here is derived from an EMBL/GenBank/DDBJ whole genome shotgun (WGS) entry which is preliminary data.</text>
</comment>
<reference evidence="5 6" key="1">
    <citation type="journal article" date="2023" name="Sci. Data">
        <title>Genome assembly of the Korean intertidal mud-creeper Batillaria attramentaria.</title>
        <authorList>
            <person name="Patra A.K."/>
            <person name="Ho P.T."/>
            <person name="Jun S."/>
            <person name="Lee S.J."/>
            <person name="Kim Y."/>
            <person name="Won Y.J."/>
        </authorList>
    </citation>
    <scope>NUCLEOTIDE SEQUENCE [LARGE SCALE GENOMIC DNA]</scope>
    <source>
        <strain evidence="5">Wonlab-2016</strain>
    </source>
</reference>
<evidence type="ECO:0000256" key="2">
    <source>
        <dbReference type="ARBA" id="ARBA00022741"/>
    </source>
</evidence>
<dbReference type="InterPro" id="IPR042227">
    <property type="entry name" value="KBRS"/>
</dbReference>
<organism evidence="5 6">
    <name type="scientific">Batillaria attramentaria</name>
    <dbReference type="NCBI Taxonomy" id="370345"/>
    <lineage>
        <taxon>Eukaryota</taxon>
        <taxon>Metazoa</taxon>
        <taxon>Spiralia</taxon>
        <taxon>Lophotrochozoa</taxon>
        <taxon>Mollusca</taxon>
        <taxon>Gastropoda</taxon>
        <taxon>Caenogastropoda</taxon>
        <taxon>Sorbeoconcha</taxon>
        <taxon>Cerithioidea</taxon>
        <taxon>Batillariidae</taxon>
        <taxon>Batillaria</taxon>
    </lineage>
</organism>
<keyword evidence="6" id="KW-1185">Reference proteome</keyword>
<comment type="similarity">
    <text evidence="1">Belongs to the small GTPase superfamily. Ras family. KappaB-Ras subfamily.</text>
</comment>
<dbReference type="SMART" id="SM00175">
    <property type="entry name" value="RAB"/>
    <property type="match status" value="1"/>
</dbReference>
<dbReference type="PANTHER" id="PTHR46152:SF3">
    <property type="entry name" value="NF-KAPPA-B INHIBITOR-INTERACTING RAS-LIKE PROTEIN"/>
    <property type="match status" value="1"/>
</dbReference>
<dbReference type="AlphaFoldDB" id="A0ABD0JCK4"/>
<dbReference type="InterPro" id="IPR001806">
    <property type="entry name" value="Small_GTPase"/>
</dbReference>
<evidence type="ECO:0000256" key="4">
    <source>
        <dbReference type="SAM" id="MobiDB-lite"/>
    </source>
</evidence>
<proteinExistence type="inferred from homology"/>
<dbReference type="InterPro" id="IPR027417">
    <property type="entry name" value="P-loop_NTPase"/>
</dbReference>
<evidence type="ECO:0000313" key="6">
    <source>
        <dbReference type="Proteomes" id="UP001519460"/>
    </source>
</evidence>
<accession>A0ABD0JCK4</accession>
<dbReference type="PANTHER" id="PTHR46152">
    <property type="entry name" value="NF-KAPPA-B INHIBITOR-INTERACTING RAS-LIKE PROTEIN"/>
    <property type="match status" value="1"/>
</dbReference>
<evidence type="ECO:0000256" key="3">
    <source>
        <dbReference type="ARBA" id="ARBA00023134"/>
    </source>
</evidence>
<dbReference type="InterPro" id="IPR005225">
    <property type="entry name" value="Small_GTP-bd"/>
</dbReference>
<feature type="region of interest" description="Disordered" evidence="4">
    <location>
        <begin position="153"/>
        <end position="173"/>
    </location>
</feature>
<dbReference type="GO" id="GO:0005525">
    <property type="term" value="F:GTP binding"/>
    <property type="evidence" value="ECO:0007669"/>
    <property type="project" value="UniProtKB-KW"/>
</dbReference>
<dbReference type="Gene3D" id="3.40.50.300">
    <property type="entry name" value="P-loop containing nucleotide triphosphate hydrolases"/>
    <property type="match status" value="2"/>
</dbReference>
<dbReference type="SUPFAM" id="SSF52540">
    <property type="entry name" value="P-loop containing nucleoside triphosphate hydrolases"/>
    <property type="match status" value="1"/>
</dbReference>
<feature type="compositionally biased region" description="Polar residues" evidence="4">
    <location>
        <begin position="164"/>
        <end position="173"/>
    </location>
</feature>
<evidence type="ECO:0000256" key="1">
    <source>
        <dbReference type="ARBA" id="ARBA00008094"/>
    </source>
</evidence>
<dbReference type="EMBL" id="JACVVK020000501">
    <property type="protein sequence ID" value="KAK7469843.1"/>
    <property type="molecule type" value="Genomic_DNA"/>
</dbReference>
<dbReference type="Proteomes" id="UP001519460">
    <property type="component" value="Unassembled WGS sequence"/>
</dbReference>
<gene>
    <name evidence="5" type="ORF">BaRGS_00036121</name>
</gene>
<name>A0ABD0JCK4_9CAEN</name>